<sequence length="519" mass="59684">MDENEKRPPTIELPRSLWRCIASFLPVSIIESSKLYTLNRAFLEHYLKQKYHSTVLEYDERLEAFVSPQGHSEALSLPIFAGALKTLNLDLSENIAMTNVFTDFVGLVLARLCRKRRPPDVFAKLPERLALMKHLTVIEYTITSRNLDPILDFKKLFPLALSKAFRASQNTLTRLSLTLNMITLPKLSLAGMTFPKLREFEFCFNPHGCVGKPCFKKLKKSIQVDLIPFVRNHRETITKLSIAFKQGSADLGHHFLSNLPTFPSLCDLAIDLRLSRKYSTSGLHTLLYVHAKRIERFELQLGMENSECEFFPSHGSKGCQCFGYWWRSQPFMGIEFPRLVSLRCHFDRYDDHELLLGYLGRIASGVKILDLRPRTRGHASNPLRYEHLDTLTLGFIQHGITNRLERLHMECQDLAPKTLKLLAARLPFLKYLYLSFQRVTMLEPELPLLGTLHRDPVQRAYRVFAGAPCLYWDLRTLALEDEVQSHPSHKPTLCKAAMKMALPNLKTLRYLHHGVPISD</sequence>
<organism evidence="1 2">
    <name type="scientific">Leucocoprinus leucothites</name>
    <dbReference type="NCBI Taxonomy" id="201217"/>
    <lineage>
        <taxon>Eukaryota</taxon>
        <taxon>Fungi</taxon>
        <taxon>Dikarya</taxon>
        <taxon>Basidiomycota</taxon>
        <taxon>Agaricomycotina</taxon>
        <taxon>Agaricomycetes</taxon>
        <taxon>Agaricomycetidae</taxon>
        <taxon>Agaricales</taxon>
        <taxon>Agaricineae</taxon>
        <taxon>Agaricaceae</taxon>
        <taxon>Leucocoprinus</taxon>
    </lineage>
</organism>
<evidence type="ECO:0000313" key="2">
    <source>
        <dbReference type="Proteomes" id="UP000559027"/>
    </source>
</evidence>
<proteinExistence type="predicted"/>
<dbReference type="AlphaFoldDB" id="A0A8H5FVR6"/>
<dbReference type="Proteomes" id="UP000559027">
    <property type="component" value="Unassembled WGS sequence"/>
</dbReference>
<comment type="caution">
    <text evidence="1">The sequence shown here is derived from an EMBL/GenBank/DDBJ whole genome shotgun (WGS) entry which is preliminary data.</text>
</comment>
<evidence type="ECO:0000313" key="1">
    <source>
        <dbReference type="EMBL" id="KAF5350548.1"/>
    </source>
</evidence>
<name>A0A8H5FVR6_9AGAR</name>
<accession>A0A8H5FVR6</accession>
<reference evidence="1 2" key="1">
    <citation type="journal article" date="2020" name="ISME J.">
        <title>Uncovering the hidden diversity of litter-decomposition mechanisms in mushroom-forming fungi.</title>
        <authorList>
            <person name="Floudas D."/>
            <person name="Bentzer J."/>
            <person name="Ahren D."/>
            <person name="Johansson T."/>
            <person name="Persson P."/>
            <person name="Tunlid A."/>
        </authorList>
    </citation>
    <scope>NUCLEOTIDE SEQUENCE [LARGE SCALE GENOMIC DNA]</scope>
    <source>
        <strain evidence="1 2">CBS 146.42</strain>
    </source>
</reference>
<protein>
    <submittedName>
        <fullName evidence="1">Uncharacterized protein</fullName>
    </submittedName>
</protein>
<dbReference type="EMBL" id="JAACJO010000014">
    <property type="protein sequence ID" value="KAF5350548.1"/>
    <property type="molecule type" value="Genomic_DNA"/>
</dbReference>
<dbReference type="OrthoDB" id="10477509at2759"/>
<gene>
    <name evidence="1" type="ORF">D9756_008721</name>
</gene>
<keyword evidence="2" id="KW-1185">Reference proteome</keyword>